<proteinExistence type="inferred from homology"/>
<dbReference type="GO" id="GO:0046593">
    <property type="term" value="F:mandelonitrile lyase activity"/>
    <property type="evidence" value="ECO:0007669"/>
    <property type="project" value="UniProtKB-EC"/>
</dbReference>
<reference evidence="18" key="2">
    <citation type="submission" date="2025-04" db="UniProtKB">
        <authorList>
            <consortium name="RefSeq"/>
        </authorList>
    </citation>
    <scope>IDENTIFICATION</scope>
</reference>
<dbReference type="Proteomes" id="UP001652600">
    <property type="component" value="Chromosome 5"/>
</dbReference>
<dbReference type="PANTHER" id="PTHR45968:SF23">
    <property type="entry name" value="GLUCOSE-METHANOL-CHOLINE OXIDOREDUCTASE N-TERMINAL DOMAIN-CONTAINING PROTEIN"/>
    <property type="match status" value="1"/>
</dbReference>
<dbReference type="PROSITE" id="PS00624">
    <property type="entry name" value="GMC_OXRED_2"/>
    <property type="match status" value="1"/>
</dbReference>
<gene>
    <name evidence="18" type="primary">LOC103493044</name>
    <name evidence="16" type="synonym">103493044</name>
</gene>
<evidence type="ECO:0000313" key="17">
    <source>
        <dbReference type="Proteomes" id="UP001652600"/>
    </source>
</evidence>
<keyword evidence="11" id="KW-0456">Lyase</keyword>
<dbReference type="SMR" id="A0A1S3BTC3"/>
<evidence type="ECO:0000313" key="18">
    <source>
        <dbReference type="RefSeq" id="XP_008451889.1"/>
    </source>
</evidence>
<keyword evidence="6" id="KW-0285">Flavoprotein</keyword>
<dbReference type="RefSeq" id="XP_008451889.1">
    <property type="nucleotide sequence ID" value="XM_008453667.2"/>
</dbReference>
<evidence type="ECO:0000256" key="4">
    <source>
        <dbReference type="ARBA" id="ARBA00011245"/>
    </source>
</evidence>
<evidence type="ECO:0000256" key="12">
    <source>
        <dbReference type="PIRSR" id="PIRSR000137-2"/>
    </source>
</evidence>
<feature type="signal peptide" evidence="14">
    <location>
        <begin position="1"/>
        <end position="19"/>
    </location>
</feature>
<keyword evidence="8 12" id="KW-0274">FAD</keyword>
<dbReference type="Pfam" id="PF05199">
    <property type="entry name" value="GMC_oxred_C"/>
    <property type="match status" value="1"/>
</dbReference>
<organism evidence="17 18">
    <name type="scientific">Cucumis melo</name>
    <name type="common">Muskmelon</name>
    <dbReference type="NCBI Taxonomy" id="3656"/>
    <lineage>
        <taxon>Eukaryota</taxon>
        <taxon>Viridiplantae</taxon>
        <taxon>Streptophyta</taxon>
        <taxon>Embryophyta</taxon>
        <taxon>Tracheophyta</taxon>
        <taxon>Spermatophyta</taxon>
        <taxon>Magnoliopsida</taxon>
        <taxon>eudicotyledons</taxon>
        <taxon>Gunneridae</taxon>
        <taxon>Pentapetalae</taxon>
        <taxon>rosids</taxon>
        <taxon>fabids</taxon>
        <taxon>Cucurbitales</taxon>
        <taxon>Cucurbitaceae</taxon>
        <taxon>Benincaseae</taxon>
        <taxon>Cucumis</taxon>
    </lineage>
</organism>
<comment type="similarity">
    <text evidence="3">Belongs to the GMC oxidoreductase family.</text>
</comment>
<comment type="catalytic activity">
    <reaction evidence="1">
        <text>(R)-mandelonitrile = benzaldehyde + hydrogen cyanide</text>
        <dbReference type="Rhea" id="RHEA:18313"/>
        <dbReference type="ChEBI" id="CHEBI:17169"/>
        <dbReference type="ChEBI" id="CHEBI:18407"/>
        <dbReference type="ChEBI" id="CHEBI:18450"/>
        <dbReference type="EC" id="4.1.2.10"/>
    </reaction>
</comment>
<reference evidence="16" key="1">
    <citation type="submission" date="2023-03" db="UniProtKB">
        <authorList>
            <consortium name="EnsemblPlants"/>
        </authorList>
    </citation>
    <scope>IDENTIFICATION</scope>
</reference>
<keyword evidence="7 14" id="KW-0732">Signal</keyword>
<sequence>MASLFLLILALFTFQFQIGVLISSQTIPNQDDSYIKFIQNANTLPTTEKYDYIIIGGGTAGCPLAATLSSNFSVLVLERGSDPNAFPMVLSQEGMANTLTDDDNGHNPFQRFISEDGVENIRGRVLGGGSMINVGFYSRAQPEFFKNSSVQWDMAMVEEAYRWIEETVVSRPELGPWQLAFKEALVEAGVGPDNGYDLNHVVGTRIGGSIFDSRGKRHGAVELLNKANPINLKVATQATVKRIIFSQSNGLSATGVLYSDSNGKLHKATISKNGEIILSAGAIGSPQLLLSSGVGPKSHLSSLKLPLVLHNRHVGQSMADNPRFGATVVLPFLTRPTSVQVVGTLKPNIHIESLSTILPFSISPPFALLPPRSSGVNLSLAIFAGKFSTVSSTGSLRLDRRKNPIVRFNYLSHPDDLERCVEGVRKVGELVNTKVMERIKTRDLEGKMGFEFLGRSLPENMSDYGLVGEFCRKTVTTFWHYHGGCLVGKVVDGNYKVIGINNLRVVDGSTFSLSPGTNPMAAVMMLGRYVGLKMLHQRLGQRSKPFGN</sequence>
<dbReference type="Gene3D" id="3.30.410.40">
    <property type="match status" value="1"/>
</dbReference>
<feature type="domain" description="Glucose-methanol-choline oxidoreductase N-terminal" evidence="15">
    <location>
        <begin position="281"/>
        <end position="295"/>
    </location>
</feature>
<evidence type="ECO:0000256" key="8">
    <source>
        <dbReference type="ARBA" id="ARBA00022827"/>
    </source>
</evidence>
<dbReference type="KEGG" id="cmo:103493044"/>
<feature type="binding site" evidence="12">
    <location>
        <position position="125"/>
    </location>
    <ligand>
        <name>FAD</name>
        <dbReference type="ChEBI" id="CHEBI:57692"/>
    </ligand>
</feature>
<evidence type="ECO:0000256" key="3">
    <source>
        <dbReference type="ARBA" id="ARBA00010790"/>
    </source>
</evidence>
<evidence type="ECO:0000313" key="16">
    <source>
        <dbReference type="EnsemblPlants" id="MELO3C004053.2.1"/>
    </source>
</evidence>
<comment type="subunit">
    <text evidence="4">Monomer.</text>
</comment>
<dbReference type="InParanoid" id="A0A1S3BTC3"/>
<dbReference type="InterPro" id="IPR051871">
    <property type="entry name" value="GMC_Oxidoreductase-Related"/>
</dbReference>
<evidence type="ECO:0000256" key="13">
    <source>
        <dbReference type="PIRSR" id="PIRSR000137-3"/>
    </source>
</evidence>
<evidence type="ECO:0000256" key="9">
    <source>
        <dbReference type="ARBA" id="ARBA00023157"/>
    </source>
</evidence>
<feature type="binding site" evidence="12">
    <location>
        <begin position="479"/>
        <end position="480"/>
    </location>
    <ligand>
        <name>FAD</name>
        <dbReference type="ChEBI" id="CHEBI:57692"/>
    </ligand>
</feature>
<feature type="binding site" evidence="12">
    <location>
        <begin position="78"/>
        <end position="79"/>
    </location>
    <ligand>
        <name>FAD</name>
        <dbReference type="ChEBI" id="CHEBI:57692"/>
    </ligand>
</feature>
<dbReference type="SUPFAM" id="SSF54373">
    <property type="entry name" value="FAD-linked reductases, C-terminal domain"/>
    <property type="match status" value="1"/>
</dbReference>
<dbReference type="EnsemblPlants" id="MELO3C004053.2.1">
    <property type="protein sequence ID" value="MELO3C004053.2.1"/>
    <property type="gene ID" value="MELO3C004053.2"/>
</dbReference>
<evidence type="ECO:0000256" key="10">
    <source>
        <dbReference type="ARBA" id="ARBA00023180"/>
    </source>
</evidence>
<evidence type="ECO:0000256" key="14">
    <source>
        <dbReference type="SAM" id="SignalP"/>
    </source>
</evidence>
<name>A0A1S3BTC3_CUCME</name>
<evidence type="ECO:0000256" key="1">
    <source>
        <dbReference type="ARBA" id="ARBA00001147"/>
    </source>
</evidence>
<evidence type="ECO:0000256" key="5">
    <source>
        <dbReference type="ARBA" id="ARBA00013074"/>
    </source>
</evidence>
<keyword evidence="9 13" id="KW-1015">Disulfide bond</keyword>
<feature type="binding site" evidence="12">
    <location>
        <position position="240"/>
    </location>
    <ligand>
        <name>FAD</name>
        <dbReference type="ChEBI" id="CHEBI:57692"/>
    </ligand>
</feature>
<feature type="binding site" evidence="12">
    <location>
        <position position="508"/>
    </location>
    <ligand>
        <name>FAD</name>
        <dbReference type="ChEBI" id="CHEBI:57692"/>
    </ligand>
</feature>
<evidence type="ECO:0000256" key="2">
    <source>
        <dbReference type="ARBA" id="ARBA00001974"/>
    </source>
</evidence>
<comment type="cofactor">
    <cofactor evidence="2 12">
        <name>FAD</name>
        <dbReference type="ChEBI" id="CHEBI:57692"/>
    </cofactor>
</comment>
<feature type="chain" id="PRO_5044565382" description="(R)-mandelonitrile lyase" evidence="14">
    <location>
        <begin position="20"/>
        <end position="548"/>
    </location>
</feature>
<dbReference type="InterPro" id="IPR036188">
    <property type="entry name" value="FAD/NAD-bd_sf"/>
</dbReference>
<protein>
    <recommendedName>
        <fullName evidence="5">(R)-mandelonitrile lyase</fullName>
        <ecNumber evidence="5">4.1.2.10</ecNumber>
    </recommendedName>
</protein>
<dbReference type="InterPro" id="IPR000172">
    <property type="entry name" value="GMC_OxRdtase_N"/>
</dbReference>
<evidence type="ECO:0000256" key="11">
    <source>
        <dbReference type="ARBA" id="ARBA00023239"/>
    </source>
</evidence>
<dbReference type="Gramene" id="MELO3C004053.2.1">
    <property type="protein sequence ID" value="MELO3C004053.2.1"/>
    <property type="gene ID" value="MELO3C004053.2"/>
</dbReference>
<dbReference type="PIRSF" id="PIRSF000137">
    <property type="entry name" value="Alcohol_oxidase"/>
    <property type="match status" value="1"/>
</dbReference>
<keyword evidence="17" id="KW-1185">Reference proteome</keyword>
<evidence type="ECO:0000259" key="15">
    <source>
        <dbReference type="PROSITE" id="PS00624"/>
    </source>
</evidence>
<dbReference type="GO" id="GO:0016614">
    <property type="term" value="F:oxidoreductase activity, acting on CH-OH group of donors"/>
    <property type="evidence" value="ECO:0007669"/>
    <property type="project" value="InterPro"/>
</dbReference>
<evidence type="ECO:0000256" key="6">
    <source>
        <dbReference type="ARBA" id="ARBA00022630"/>
    </source>
</evidence>
<dbReference type="OrthoDB" id="269227at2759"/>
<dbReference type="Pfam" id="PF00732">
    <property type="entry name" value="GMC_oxred_N"/>
    <property type="match status" value="1"/>
</dbReference>
<feature type="disulfide bond" evidence="13">
    <location>
        <begin position="420"/>
        <end position="471"/>
    </location>
</feature>
<accession>A0A1S3BTC3</accession>
<dbReference type="SUPFAM" id="SSF51905">
    <property type="entry name" value="FAD/NAD(P)-binding domain"/>
    <property type="match status" value="1"/>
</dbReference>
<dbReference type="InterPro" id="IPR012132">
    <property type="entry name" value="GMC_OxRdtase"/>
</dbReference>
<dbReference type="Gene3D" id="3.50.50.60">
    <property type="entry name" value="FAD/NAD(P)-binding domain"/>
    <property type="match status" value="1"/>
</dbReference>
<keyword evidence="10" id="KW-0325">Glycoprotein</keyword>
<dbReference type="GeneID" id="103493044"/>
<dbReference type="InterPro" id="IPR007867">
    <property type="entry name" value="GMC_OxRtase_C"/>
</dbReference>
<dbReference type="EC" id="4.1.2.10" evidence="5"/>
<dbReference type="eggNOG" id="KOG1238">
    <property type="taxonomic scope" value="Eukaryota"/>
</dbReference>
<evidence type="ECO:0000256" key="7">
    <source>
        <dbReference type="ARBA" id="ARBA00022729"/>
    </source>
</evidence>
<dbReference type="AlphaFoldDB" id="A0A1S3BTC3"/>
<dbReference type="GO" id="GO:0050660">
    <property type="term" value="F:flavin adenine dinucleotide binding"/>
    <property type="evidence" value="ECO:0007669"/>
    <property type="project" value="InterPro"/>
</dbReference>
<dbReference type="PANTHER" id="PTHR45968">
    <property type="entry name" value="OSJNBA0019K04.7 PROTEIN"/>
    <property type="match status" value="1"/>
</dbReference>